<name>A0AAD7C9X8_9AGAR</name>
<protein>
    <submittedName>
        <fullName evidence="1">Uncharacterized protein</fullName>
    </submittedName>
</protein>
<keyword evidence="2" id="KW-1185">Reference proteome</keyword>
<gene>
    <name evidence="1" type="ORF">FB45DRAFT_278133</name>
</gene>
<evidence type="ECO:0000313" key="2">
    <source>
        <dbReference type="Proteomes" id="UP001221142"/>
    </source>
</evidence>
<dbReference type="AlphaFoldDB" id="A0AAD7C9X8"/>
<accession>A0AAD7C9X8</accession>
<comment type="caution">
    <text evidence="1">The sequence shown here is derived from an EMBL/GenBank/DDBJ whole genome shotgun (WGS) entry which is preliminary data.</text>
</comment>
<reference evidence="1" key="1">
    <citation type="submission" date="2023-03" db="EMBL/GenBank/DDBJ databases">
        <title>Massive genome expansion in bonnet fungi (Mycena s.s.) driven by repeated elements and novel gene families across ecological guilds.</title>
        <authorList>
            <consortium name="Lawrence Berkeley National Laboratory"/>
            <person name="Harder C.B."/>
            <person name="Miyauchi S."/>
            <person name="Viragh M."/>
            <person name="Kuo A."/>
            <person name="Thoen E."/>
            <person name="Andreopoulos B."/>
            <person name="Lu D."/>
            <person name="Skrede I."/>
            <person name="Drula E."/>
            <person name="Henrissat B."/>
            <person name="Morin E."/>
            <person name="Kohler A."/>
            <person name="Barry K."/>
            <person name="LaButti K."/>
            <person name="Morin E."/>
            <person name="Salamov A."/>
            <person name="Lipzen A."/>
            <person name="Mereny Z."/>
            <person name="Hegedus B."/>
            <person name="Baldrian P."/>
            <person name="Stursova M."/>
            <person name="Weitz H."/>
            <person name="Taylor A."/>
            <person name="Grigoriev I.V."/>
            <person name="Nagy L.G."/>
            <person name="Martin F."/>
            <person name="Kauserud H."/>
        </authorList>
    </citation>
    <scope>NUCLEOTIDE SEQUENCE</scope>
    <source>
        <strain evidence="1">9284</strain>
    </source>
</reference>
<evidence type="ECO:0000313" key="1">
    <source>
        <dbReference type="EMBL" id="KAJ7643569.1"/>
    </source>
</evidence>
<dbReference type="Proteomes" id="UP001221142">
    <property type="component" value="Unassembled WGS sequence"/>
</dbReference>
<sequence length="179" mass="19873">MPSSTQFSFATRSVTHLPAMPTRNLQLGNEPPTLLRTGICCRWRAIALATPSIRSHWRCAGVTASIPSRPSTPMPIGFRILSLKYPRGGIKLVFAFDALHVLTINWFYTASTLENPAELLQTPRGAPNLVQANFMHLSFRRQGVEVPLLTRSSIGHLRFGQAPEDYSDDVLKDSDPIMT</sequence>
<organism evidence="1 2">
    <name type="scientific">Roridomyces roridus</name>
    <dbReference type="NCBI Taxonomy" id="1738132"/>
    <lineage>
        <taxon>Eukaryota</taxon>
        <taxon>Fungi</taxon>
        <taxon>Dikarya</taxon>
        <taxon>Basidiomycota</taxon>
        <taxon>Agaricomycotina</taxon>
        <taxon>Agaricomycetes</taxon>
        <taxon>Agaricomycetidae</taxon>
        <taxon>Agaricales</taxon>
        <taxon>Marasmiineae</taxon>
        <taxon>Mycenaceae</taxon>
        <taxon>Roridomyces</taxon>
    </lineage>
</organism>
<dbReference type="EMBL" id="JARKIF010000003">
    <property type="protein sequence ID" value="KAJ7643569.1"/>
    <property type="molecule type" value="Genomic_DNA"/>
</dbReference>
<proteinExistence type="predicted"/>